<keyword evidence="3" id="KW-1185">Reference proteome</keyword>
<dbReference type="Proteomes" id="UP000248659">
    <property type="component" value="Unassembled WGS sequence"/>
</dbReference>
<proteinExistence type="predicted"/>
<accession>A0ABX9DL56</accession>
<dbReference type="EMBL" id="MUAV01000002">
    <property type="protein sequence ID" value="RAP42863.1"/>
    <property type="molecule type" value="Genomic_DNA"/>
</dbReference>
<comment type="caution">
    <text evidence="2">The sequence shown here is derived from an EMBL/GenBank/DDBJ whole genome shotgun (WGS) entry which is preliminary data.</text>
</comment>
<reference evidence="2 3" key="1">
    <citation type="submission" date="2017-01" db="EMBL/GenBank/DDBJ databases">
        <title>Genome sequence of Rhodovulum viride JA756.</title>
        <authorList>
            <person name="Lakshmi K.V."/>
            <person name="Tushar L.D."/>
            <person name="Sasikala C."/>
            <person name="Venkataramana C."/>
        </authorList>
    </citation>
    <scope>NUCLEOTIDE SEQUENCE [LARGE SCALE GENOMIC DNA]</scope>
    <source>
        <strain evidence="2 3">JA756</strain>
    </source>
</reference>
<organism evidence="2 3">
    <name type="scientific">Rhodovulum viride</name>
    <dbReference type="NCBI Taxonomy" id="1231134"/>
    <lineage>
        <taxon>Bacteria</taxon>
        <taxon>Pseudomonadati</taxon>
        <taxon>Pseudomonadota</taxon>
        <taxon>Alphaproteobacteria</taxon>
        <taxon>Rhodobacterales</taxon>
        <taxon>Paracoccaceae</taxon>
        <taxon>Rhodovulum</taxon>
    </lineage>
</organism>
<sequence length="112" mass="11918">MNRRAIAFAPFAPAPHGRPGGAYRPDLLELGFGRLAPEERAAVQAELREVGLYAARIDGAFGPATEAALVQGADYLAWTTRGAMRVDLTTPRGVSVYLRELSLGPVLESVPA</sequence>
<evidence type="ECO:0000259" key="1">
    <source>
        <dbReference type="Pfam" id="PF01471"/>
    </source>
</evidence>
<evidence type="ECO:0000313" key="3">
    <source>
        <dbReference type="Proteomes" id="UP000248659"/>
    </source>
</evidence>
<dbReference type="RefSeq" id="WP_112314615.1">
    <property type="nucleotide sequence ID" value="NZ_MUAV01000002.1"/>
</dbReference>
<dbReference type="InterPro" id="IPR002477">
    <property type="entry name" value="Peptidoglycan-bd-like"/>
</dbReference>
<feature type="domain" description="Peptidoglycan binding-like" evidence="1">
    <location>
        <begin position="38"/>
        <end position="69"/>
    </location>
</feature>
<gene>
    <name evidence="2" type="ORF">BYZ73_01395</name>
</gene>
<evidence type="ECO:0000313" key="2">
    <source>
        <dbReference type="EMBL" id="RAP42863.1"/>
    </source>
</evidence>
<name>A0ABX9DL56_9RHOB</name>
<protein>
    <recommendedName>
        <fullName evidence="1">Peptidoglycan binding-like domain-containing protein</fullName>
    </recommendedName>
</protein>
<dbReference type="Pfam" id="PF01471">
    <property type="entry name" value="PG_binding_1"/>
    <property type="match status" value="1"/>
</dbReference>